<evidence type="ECO:0000313" key="1">
    <source>
        <dbReference type="EMBL" id="KAJ7946027.1"/>
    </source>
</evidence>
<organism evidence="1 2">
    <name type="scientific">Quillaja saponaria</name>
    <name type="common">Soap bark tree</name>
    <dbReference type="NCBI Taxonomy" id="32244"/>
    <lineage>
        <taxon>Eukaryota</taxon>
        <taxon>Viridiplantae</taxon>
        <taxon>Streptophyta</taxon>
        <taxon>Embryophyta</taxon>
        <taxon>Tracheophyta</taxon>
        <taxon>Spermatophyta</taxon>
        <taxon>Magnoliopsida</taxon>
        <taxon>eudicotyledons</taxon>
        <taxon>Gunneridae</taxon>
        <taxon>Pentapetalae</taxon>
        <taxon>rosids</taxon>
        <taxon>fabids</taxon>
        <taxon>Fabales</taxon>
        <taxon>Quillajaceae</taxon>
        <taxon>Quillaja</taxon>
    </lineage>
</organism>
<evidence type="ECO:0000313" key="2">
    <source>
        <dbReference type="Proteomes" id="UP001163823"/>
    </source>
</evidence>
<comment type="caution">
    <text evidence="1">The sequence shown here is derived from an EMBL/GenBank/DDBJ whole genome shotgun (WGS) entry which is preliminary data.</text>
</comment>
<dbReference type="AlphaFoldDB" id="A0AAD7KUE5"/>
<dbReference type="KEGG" id="qsa:O6P43_031006"/>
<name>A0AAD7KUE5_QUISA</name>
<gene>
    <name evidence="1" type="ORF">O6P43_031006</name>
</gene>
<dbReference type="EMBL" id="JARAOO010000013">
    <property type="protein sequence ID" value="KAJ7946027.1"/>
    <property type="molecule type" value="Genomic_DNA"/>
</dbReference>
<accession>A0AAD7KUE5</accession>
<protein>
    <submittedName>
        <fullName evidence="1">Uncharacterized protein</fullName>
    </submittedName>
</protein>
<keyword evidence="2" id="KW-1185">Reference proteome</keyword>
<dbReference type="Proteomes" id="UP001163823">
    <property type="component" value="Chromosome 13"/>
</dbReference>
<sequence>MLELVIWWTHGVVAEICAHHMNFENQPLKDQSYKLGAAADTSSPAFIASSTAGGGGGGGLILPSMQEEHLVSTQLSMSYCS</sequence>
<reference evidence="1" key="1">
    <citation type="journal article" date="2023" name="Science">
        <title>Elucidation of the pathway for biosynthesis of saponin adjuvants from the soapbark tree.</title>
        <authorList>
            <person name="Reed J."/>
            <person name="Orme A."/>
            <person name="El-Demerdash A."/>
            <person name="Owen C."/>
            <person name="Martin L.B.B."/>
            <person name="Misra R.C."/>
            <person name="Kikuchi S."/>
            <person name="Rejzek M."/>
            <person name="Martin A.C."/>
            <person name="Harkess A."/>
            <person name="Leebens-Mack J."/>
            <person name="Louveau T."/>
            <person name="Stephenson M.J."/>
            <person name="Osbourn A."/>
        </authorList>
    </citation>
    <scope>NUCLEOTIDE SEQUENCE</scope>
    <source>
        <strain evidence="1">S10</strain>
    </source>
</reference>
<proteinExistence type="predicted"/>